<dbReference type="AlphaFoldDB" id="A0A4Z1J127"/>
<evidence type="ECO:0000313" key="1">
    <source>
        <dbReference type="EMBL" id="TGO67349.1"/>
    </source>
</evidence>
<organism evidence="1 2">
    <name type="scientific">Botryotinia narcissicola</name>
    <dbReference type="NCBI Taxonomy" id="278944"/>
    <lineage>
        <taxon>Eukaryota</taxon>
        <taxon>Fungi</taxon>
        <taxon>Dikarya</taxon>
        <taxon>Ascomycota</taxon>
        <taxon>Pezizomycotina</taxon>
        <taxon>Leotiomycetes</taxon>
        <taxon>Helotiales</taxon>
        <taxon>Sclerotiniaceae</taxon>
        <taxon>Botryotinia</taxon>
    </lineage>
</organism>
<keyword evidence="2" id="KW-1185">Reference proteome</keyword>
<dbReference type="EMBL" id="PQXJ01000044">
    <property type="protein sequence ID" value="TGO67349.1"/>
    <property type="molecule type" value="Genomic_DNA"/>
</dbReference>
<name>A0A4Z1J127_9HELO</name>
<gene>
    <name evidence="1" type="ORF">BOTNAR_0044g00310</name>
</gene>
<protein>
    <submittedName>
        <fullName evidence="1">Uncharacterized protein</fullName>
    </submittedName>
</protein>
<dbReference type="OrthoDB" id="3545026at2759"/>
<accession>A0A4Z1J127</accession>
<comment type="caution">
    <text evidence="1">The sequence shown here is derived from an EMBL/GenBank/DDBJ whole genome shotgun (WGS) entry which is preliminary data.</text>
</comment>
<proteinExistence type="predicted"/>
<evidence type="ECO:0000313" key="2">
    <source>
        <dbReference type="Proteomes" id="UP000297452"/>
    </source>
</evidence>
<sequence>MAHNYGVASIACDCCLEVSITDGGTIISLVERKFKIPDFGGVGQIASPEKLENRANRLKYFVRIALSDSQPPELKDFRRVILSGDAPASEFQKIRETIIKCDRGGKKSQGIYVELTELDAKMAATDPLIKTDHWVKFSSEEAHFVHKQPFDNLTNDFNTCKLPVITTVIESENESTDRAIKTENQGGGIRYCSAHSYKVRRKREEIQTYRALKITCACFRNIIDATDILFKDNAFEFCSFVELVILNTLTSKQRNAIKSIYLTDNSDGFVMGGPSVPQGSLSRVSPAHRLQDVEAGYYTLGSCHGMHSLYINMDRRKDNFHSFDGPNDEFPFILMAGCKNLDALHSICGLQNFHIATSNHQQQPRSGGFSCCFEGKCLNEIDYFYFKMGIIEQYDEEDNKRSWYWRMNLLEQEVRNIVTRPRLESSQISNYSDHRQPVILI</sequence>
<dbReference type="Proteomes" id="UP000297452">
    <property type="component" value="Unassembled WGS sequence"/>
</dbReference>
<reference evidence="1 2" key="1">
    <citation type="submission" date="2017-12" db="EMBL/GenBank/DDBJ databases">
        <title>Comparative genomics of Botrytis spp.</title>
        <authorList>
            <person name="Valero-Jimenez C.A."/>
            <person name="Tapia P."/>
            <person name="Veloso J."/>
            <person name="Silva-Moreno E."/>
            <person name="Staats M."/>
            <person name="Valdes J.H."/>
            <person name="Van Kan J.A.L."/>
        </authorList>
    </citation>
    <scope>NUCLEOTIDE SEQUENCE [LARGE SCALE GENOMIC DNA]</scope>
    <source>
        <strain evidence="1 2">MUCL2120</strain>
    </source>
</reference>